<organism evidence="3 4">
    <name type="scientific">Candidatus Collierbacteria bacterium GW2011_GWB2_44_22</name>
    <dbReference type="NCBI Taxonomy" id="1618387"/>
    <lineage>
        <taxon>Bacteria</taxon>
        <taxon>Candidatus Collieribacteriota</taxon>
    </lineage>
</organism>
<dbReference type="STRING" id="1618387.UW44_C0014G0016"/>
<evidence type="ECO:0000313" key="4">
    <source>
        <dbReference type="Proteomes" id="UP000034006"/>
    </source>
</evidence>
<reference evidence="3 4" key="1">
    <citation type="journal article" date="2015" name="Nature">
        <title>rRNA introns, odd ribosomes, and small enigmatic genomes across a large radiation of phyla.</title>
        <authorList>
            <person name="Brown C.T."/>
            <person name="Hug L.A."/>
            <person name="Thomas B.C."/>
            <person name="Sharon I."/>
            <person name="Castelle C.J."/>
            <person name="Singh A."/>
            <person name="Wilkins M.J."/>
            <person name="Williams K.H."/>
            <person name="Banfield J.F."/>
        </authorList>
    </citation>
    <scope>NUCLEOTIDE SEQUENCE [LARGE SCALE GENOMIC DNA]</scope>
</reference>
<protein>
    <submittedName>
        <fullName evidence="3">Uncharacterized protein</fullName>
    </submittedName>
</protein>
<feature type="transmembrane region" description="Helical" evidence="2">
    <location>
        <begin position="114"/>
        <end position="134"/>
    </location>
</feature>
<feature type="transmembrane region" description="Helical" evidence="2">
    <location>
        <begin position="154"/>
        <end position="187"/>
    </location>
</feature>
<dbReference type="AlphaFoldDB" id="A0A0G1KTK2"/>
<keyword evidence="2" id="KW-0812">Transmembrane</keyword>
<dbReference type="SUPFAM" id="SSF48452">
    <property type="entry name" value="TPR-like"/>
    <property type="match status" value="1"/>
</dbReference>
<feature type="repeat" description="TPR" evidence="1">
    <location>
        <begin position="383"/>
        <end position="416"/>
    </location>
</feature>
<dbReference type="Pfam" id="PF14559">
    <property type="entry name" value="TPR_19"/>
    <property type="match status" value="1"/>
</dbReference>
<evidence type="ECO:0000256" key="2">
    <source>
        <dbReference type="SAM" id="Phobius"/>
    </source>
</evidence>
<proteinExistence type="predicted"/>
<keyword evidence="2" id="KW-1133">Transmembrane helix</keyword>
<dbReference type="PROSITE" id="PS50005">
    <property type="entry name" value="TPR"/>
    <property type="match status" value="1"/>
</dbReference>
<sequence>MAFTIPILISSIGYLIVSKNRLTKSLFFASAIFMIVASLINLTLILPQNGKQVLFLLPYRASWSIAVDTFKNWQTALLGSGPETYLTTFTRLRPMYLNLNNTLWVYRFPESGSFILTLITTTGIIGALSFLISFTKPILISIKHRAANIDNPSFVFLTLTLISTLLTFIFIPAGIVSIVLGFVSLIALTVEFKLFGLRGVKDINLSISAKSEQESIYHELSKSEHYSPSAFILPWILTLASTLLISIYWFYALPAYAASVSSRQAGELVKTNSVGAYLKAINAQKLDPFNSTYPLSLSQFYKTIAIAILNKKDATAEEKKNATEYMQRAIDAGRQTATLDPLNVNSHENLANIYQSFIGSADGAENFAIAHLNQAIILDPSNPRLRLQFGILFFNLGDTDQAIKLFSQAIELKQNWDIPYYNLSAIYKYKKDFPRALQYAKAGLQYTQPSDDYNKVLEEIKSLEKLIPPTSGSATPSATTK</sequence>
<gene>
    <name evidence="3" type="ORF">UW44_C0014G0016</name>
</gene>
<dbReference type="Proteomes" id="UP000034006">
    <property type="component" value="Unassembled WGS sequence"/>
</dbReference>
<dbReference type="InterPro" id="IPR011990">
    <property type="entry name" value="TPR-like_helical_dom_sf"/>
</dbReference>
<comment type="caution">
    <text evidence="3">The sequence shown here is derived from an EMBL/GenBank/DDBJ whole genome shotgun (WGS) entry which is preliminary data.</text>
</comment>
<accession>A0A0G1KTK2</accession>
<evidence type="ECO:0000256" key="1">
    <source>
        <dbReference type="PROSITE-ProRule" id="PRU00339"/>
    </source>
</evidence>
<feature type="transmembrane region" description="Helical" evidence="2">
    <location>
        <begin position="26"/>
        <end position="46"/>
    </location>
</feature>
<feature type="transmembrane region" description="Helical" evidence="2">
    <location>
        <begin position="232"/>
        <end position="253"/>
    </location>
</feature>
<dbReference type="SMART" id="SM00028">
    <property type="entry name" value="TPR"/>
    <property type="match status" value="3"/>
</dbReference>
<evidence type="ECO:0000313" key="3">
    <source>
        <dbReference type="EMBL" id="KKT51224.1"/>
    </source>
</evidence>
<dbReference type="Gene3D" id="1.25.40.10">
    <property type="entry name" value="Tetratricopeptide repeat domain"/>
    <property type="match status" value="2"/>
</dbReference>
<dbReference type="EMBL" id="LCIH01000014">
    <property type="protein sequence ID" value="KKT51224.1"/>
    <property type="molecule type" value="Genomic_DNA"/>
</dbReference>
<keyword evidence="1" id="KW-0802">TPR repeat</keyword>
<dbReference type="InterPro" id="IPR019734">
    <property type="entry name" value="TPR_rpt"/>
</dbReference>
<name>A0A0G1KTK2_9BACT</name>
<keyword evidence="2" id="KW-0472">Membrane</keyword>